<gene>
    <name evidence="7" type="ORF">CLV28_0737</name>
</gene>
<dbReference type="AlphaFoldDB" id="A0A2M9CZZ2"/>
<keyword evidence="2" id="KW-0560">Oxidoreductase</keyword>
<dbReference type="EMBL" id="PGFE01000001">
    <property type="protein sequence ID" value="PJJ77516.1"/>
    <property type="molecule type" value="Genomic_DNA"/>
</dbReference>
<evidence type="ECO:0000313" key="7">
    <source>
        <dbReference type="EMBL" id="PJJ77516.1"/>
    </source>
</evidence>
<dbReference type="PANTHER" id="PTHR22604:SF105">
    <property type="entry name" value="TRANS-1,2-DIHYDROBENZENE-1,2-DIOL DEHYDROGENASE"/>
    <property type="match status" value="1"/>
</dbReference>
<dbReference type="Gene3D" id="3.40.50.720">
    <property type="entry name" value="NAD(P)-binding Rossmann-like Domain"/>
    <property type="match status" value="1"/>
</dbReference>
<evidence type="ECO:0000313" key="8">
    <source>
        <dbReference type="Proteomes" id="UP000231693"/>
    </source>
</evidence>
<dbReference type="PANTHER" id="PTHR22604">
    <property type="entry name" value="OXIDOREDUCTASES"/>
    <property type="match status" value="1"/>
</dbReference>
<keyword evidence="3" id="KW-0520">NAD</keyword>
<name>A0A2M9CZZ2_9CELL</name>
<evidence type="ECO:0000256" key="1">
    <source>
        <dbReference type="ARBA" id="ARBA00010928"/>
    </source>
</evidence>
<evidence type="ECO:0000256" key="2">
    <source>
        <dbReference type="ARBA" id="ARBA00023002"/>
    </source>
</evidence>
<dbReference type="InterPro" id="IPR036291">
    <property type="entry name" value="NAD(P)-bd_dom_sf"/>
</dbReference>
<dbReference type="InterPro" id="IPR055170">
    <property type="entry name" value="GFO_IDH_MocA-like_dom"/>
</dbReference>
<dbReference type="GO" id="GO:0000166">
    <property type="term" value="F:nucleotide binding"/>
    <property type="evidence" value="ECO:0007669"/>
    <property type="project" value="InterPro"/>
</dbReference>
<feature type="domain" description="GFO/IDH/MocA-like oxidoreductase" evidence="6">
    <location>
        <begin position="184"/>
        <end position="305"/>
    </location>
</feature>
<protein>
    <submittedName>
        <fullName evidence="7">Putative dehydrogenase</fullName>
    </submittedName>
</protein>
<evidence type="ECO:0000259" key="6">
    <source>
        <dbReference type="Pfam" id="PF22725"/>
    </source>
</evidence>
<dbReference type="OrthoDB" id="9815825at2"/>
<dbReference type="InterPro" id="IPR000683">
    <property type="entry name" value="Gfo/Idh/MocA-like_OxRdtase_N"/>
</dbReference>
<dbReference type="RefSeq" id="WP_100421887.1">
    <property type="nucleotide sequence ID" value="NZ_BOOX01000003.1"/>
</dbReference>
<comment type="similarity">
    <text evidence="1">Belongs to the Gfo/Idh/MocA family.</text>
</comment>
<keyword evidence="8" id="KW-1185">Reference proteome</keyword>
<evidence type="ECO:0000259" key="5">
    <source>
        <dbReference type="Pfam" id="PF01408"/>
    </source>
</evidence>
<comment type="caution">
    <text evidence="7">The sequence shown here is derived from an EMBL/GenBank/DDBJ whole genome shotgun (WGS) entry which is preliminary data.</text>
</comment>
<dbReference type="SUPFAM" id="SSF55347">
    <property type="entry name" value="Glyceraldehyde-3-phosphate dehydrogenase-like, C-terminal domain"/>
    <property type="match status" value="1"/>
</dbReference>
<accession>A0A2M9CZZ2</accession>
<sequence length="383" mass="40410">MTDSPAAAQSTTAQSATAQPAADLPAVDLPAVDQSAAVPPHVSDVVPDPGSAPAIRWGILGAGWIASTFSQAVREHTASTVVAVGSRDEAKAQAFADEFAPGATAHGSYEQLVADPDVDVVYVATPHSHHREHALLAIAAGKHLLVEKAFTRNEAEAHDVLDAAREAGVFVMEAMWTRFLPHVAALRAVVARGEIGDVIEVSADHGQHFDFDPTHRLYDPALAGGALLDLGVYPVSFALDVLGEPTAITAVGSLTPTGVDGQISMTFTHGSPGARGEEQRSTLSTTLWAQTRNGATISGTRGRIEVDPWFYTPTGFRVVRSDGSTWTYAGVTGEGKQYQAAEVARCVAAGLTQSPRMTWDDTLAVLRTMDEVRRQVGVVYPGE</sequence>
<evidence type="ECO:0000256" key="4">
    <source>
        <dbReference type="SAM" id="MobiDB-lite"/>
    </source>
</evidence>
<dbReference type="Pfam" id="PF22725">
    <property type="entry name" value="GFO_IDH_MocA_C3"/>
    <property type="match status" value="1"/>
</dbReference>
<evidence type="ECO:0000256" key="3">
    <source>
        <dbReference type="ARBA" id="ARBA00023027"/>
    </source>
</evidence>
<organism evidence="7 8">
    <name type="scientific">Sediminihabitans luteus</name>
    <dbReference type="NCBI Taxonomy" id="1138585"/>
    <lineage>
        <taxon>Bacteria</taxon>
        <taxon>Bacillati</taxon>
        <taxon>Actinomycetota</taxon>
        <taxon>Actinomycetes</taxon>
        <taxon>Micrococcales</taxon>
        <taxon>Cellulomonadaceae</taxon>
        <taxon>Sediminihabitans</taxon>
    </lineage>
</organism>
<dbReference type="InterPro" id="IPR050984">
    <property type="entry name" value="Gfo/Idh/MocA_domain"/>
</dbReference>
<reference evidence="7 8" key="1">
    <citation type="submission" date="2017-11" db="EMBL/GenBank/DDBJ databases">
        <title>Genomic Encyclopedia of Archaeal and Bacterial Type Strains, Phase II (KMG-II): From Individual Species to Whole Genera.</title>
        <authorList>
            <person name="Goeker M."/>
        </authorList>
    </citation>
    <scope>NUCLEOTIDE SEQUENCE [LARGE SCALE GENOMIC DNA]</scope>
    <source>
        <strain evidence="7 8">DSM 25478</strain>
    </source>
</reference>
<proteinExistence type="inferred from homology"/>
<dbReference type="Pfam" id="PF01408">
    <property type="entry name" value="GFO_IDH_MocA"/>
    <property type="match status" value="1"/>
</dbReference>
<feature type="domain" description="Gfo/Idh/MocA-like oxidoreductase N-terminal" evidence="5">
    <location>
        <begin position="55"/>
        <end position="173"/>
    </location>
</feature>
<dbReference type="SUPFAM" id="SSF51735">
    <property type="entry name" value="NAD(P)-binding Rossmann-fold domains"/>
    <property type="match status" value="1"/>
</dbReference>
<feature type="region of interest" description="Disordered" evidence="4">
    <location>
        <begin position="1"/>
        <end position="24"/>
    </location>
</feature>
<dbReference type="GO" id="GO:0016491">
    <property type="term" value="F:oxidoreductase activity"/>
    <property type="evidence" value="ECO:0007669"/>
    <property type="project" value="UniProtKB-KW"/>
</dbReference>
<dbReference type="Proteomes" id="UP000231693">
    <property type="component" value="Unassembled WGS sequence"/>
</dbReference>
<dbReference type="Gene3D" id="3.30.360.10">
    <property type="entry name" value="Dihydrodipicolinate Reductase, domain 2"/>
    <property type="match status" value="1"/>
</dbReference>